<comment type="caution">
    <text evidence="2">The sequence shown here is derived from an EMBL/GenBank/DDBJ whole genome shotgun (WGS) entry which is preliminary data.</text>
</comment>
<sequence length="312" mass="36532">MTEFINAEETTRQEIDVLVSAIRQIDTNMESIEKTCCKIDARDTFVFIKKLTENELDLLTLSPSYKTVARRGTTFISLTISDQRILMHQDPKLCLYDRNMNQGKQNKWIDKELWDMCWSHGIEKFIILGVKSIFLLDEHSMSIDHVYTIKGRKWLSCTCSNQLLYASTNKWGPSIMKFTLSPTMQLIKEWKHPVSCTEDEIIYDMLHKNVDLALLVDFNLDKSLRIELRSVETLDRIWSLDFGITRVQNLVFHFFSLTHNEWVAVDYQNRRLIQITKDGKIKQTVQYQTIPRHAIVVDMKKLVVPTDSVIHL</sequence>
<dbReference type="Proteomes" id="UP000663872">
    <property type="component" value="Unassembled WGS sequence"/>
</dbReference>
<dbReference type="EMBL" id="CAJNYT010002004">
    <property type="protein sequence ID" value="CAF3442104.1"/>
    <property type="molecule type" value="Genomic_DNA"/>
</dbReference>
<evidence type="ECO:0000313" key="1">
    <source>
        <dbReference type="EMBL" id="CAF3333450.1"/>
    </source>
</evidence>
<dbReference type="EMBL" id="CAJOBR010002353">
    <property type="protein sequence ID" value="CAF4675810.1"/>
    <property type="molecule type" value="Genomic_DNA"/>
</dbReference>
<evidence type="ECO:0000313" key="2">
    <source>
        <dbReference type="EMBL" id="CAF3442104.1"/>
    </source>
</evidence>
<proteinExistence type="predicted"/>
<dbReference type="AlphaFoldDB" id="A0A818DKE7"/>
<protein>
    <recommendedName>
        <fullName evidence="6">F-box associated domain-containing protein</fullName>
    </recommendedName>
</protein>
<dbReference type="Proteomes" id="UP000663848">
    <property type="component" value="Unassembled WGS sequence"/>
</dbReference>
<dbReference type="EMBL" id="CAJOBQ010001635">
    <property type="protein sequence ID" value="CAF4503572.1"/>
    <property type="molecule type" value="Genomic_DNA"/>
</dbReference>
<dbReference type="Proteomes" id="UP000663869">
    <property type="component" value="Unassembled WGS sequence"/>
</dbReference>
<gene>
    <name evidence="1" type="ORF">FME351_LOCUS2842</name>
    <name evidence="2" type="ORF">GRG538_LOCUS13568</name>
    <name evidence="4" type="ORF">QYT958_LOCUS16328</name>
    <name evidence="3" type="ORF">TSG867_LOCUS21291</name>
</gene>
<dbReference type="EMBL" id="CAJNYU010000171">
    <property type="protein sequence ID" value="CAF3333450.1"/>
    <property type="molecule type" value="Genomic_DNA"/>
</dbReference>
<reference evidence="2" key="1">
    <citation type="submission" date="2021-02" db="EMBL/GenBank/DDBJ databases">
        <authorList>
            <person name="Nowell W R."/>
        </authorList>
    </citation>
    <scope>NUCLEOTIDE SEQUENCE</scope>
</reference>
<evidence type="ECO:0000313" key="3">
    <source>
        <dbReference type="EMBL" id="CAF4503572.1"/>
    </source>
</evidence>
<evidence type="ECO:0008006" key="6">
    <source>
        <dbReference type="Google" id="ProtNLM"/>
    </source>
</evidence>
<accession>A0A818DKE7</accession>
<name>A0A818DKE7_9BILA</name>
<dbReference type="Proteomes" id="UP000663862">
    <property type="component" value="Unassembled WGS sequence"/>
</dbReference>
<evidence type="ECO:0000313" key="4">
    <source>
        <dbReference type="EMBL" id="CAF4675810.1"/>
    </source>
</evidence>
<evidence type="ECO:0000313" key="5">
    <source>
        <dbReference type="Proteomes" id="UP000663872"/>
    </source>
</evidence>
<organism evidence="2 5">
    <name type="scientific">Rotaria socialis</name>
    <dbReference type="NCBI Taxonomy" id="392032"/>
    <lineage>
        <taxon>Eukaryota</taxon>
        <taxon>Metazoa</taxon>
        <taxon>Spiralia</taxon>
        <taxon>Gnathifera</taxon>
        <taxon>Rotifera</taxon>
        <taxon>Eurotatoria</taxon>
        <taxon>Bdelloidea</taxon>
        <taxon>Philodinida</taxon>
        <taxon>Philodinidae</taxon>
        <taxon>Rotaria</taxon>
    </lineage>
</organism>